<dbReference type="SUPFAM" id="SSF47807">
    <property type="entry name" value="5' to 3' exonuclease, C-terminal subdomain"/>
    <property type="match status" value="1"/>
</dbReference>
<dbReference type="Gene3D" id="3.40.50.1010">
    <property type="entry name" value="5'-nuclease"/>
    <property type="match status" value="2"/>
</dbReference>
<dbReference type="GO" id="GO:0008821">
    <property type="term" value="F:crossover junction DNA endonuclease activity"/>
    <property type="evidence" value="ECO:0007669"/>
    <property type="project" value="InterPro"/>
</dbReference>
<feature type="compositionally biased region" description="Pro residues" evidence="3">
    <location>
        <begin position="652"/>
        <end position="665"/>
    </location>
</feature>
<feature type="region of interest" description="Disordered" evidence="3">
    <location>
        <begin position="652"/>
        <end position="764"/>
    </location>
</feature>
<feature type="compositionally biased region" description="Polar residues" evidence="3">
    <location>
        <begin position="568"/>
        <end position="579"/>
    </location>
</feature>
<dbReference type="InterPro" id="IPR006085">
    <property type="entry name" value="XPG_DNA_repair_N"/>
</dbReference>
<feature type="region of interest" description="Disordered" evidence="3">
    <location>
        <begin position="824"/>
        <end position="854"/>
    </location>
</feature>
<feature type="domain" description="XPG-I" evidence="4">
    <location>
        <begin position="114"/>
        <end position="202"/>
    </location>
</feature>
<dbReference type="InterPro" id="IPR041177">
    <property type="entry name" value="GEN1_C"/>
</dbReference>
<dbReference type="GO" id="GO:0017108">
    <property type="term" value="F:5'-flap endonuclease activity"/>
    <property type="evidence" value="ECO:0007669"/>
    <property type="project" value="TreeGrafter"/>
</dbReference>
<keyword evidence="1" id="KW-0540">Nuclease</keyword>
<feature type="compositionally biased region" description="Basic residues" evidence="3">
    <location>
        <begin position="720"/>
        <end position="731"/>
    </location>
</feature>
<feature type="region of interest" description="Disordered" evidence="3">
    <location>
        <begin position="526"/>
        <end position="595"/>
    </location>
</feature>
<dbReference type="SUPFAM" id="SSF88723">
    <property type="entry name" value="PIN domain-like"/>
    <property type="match status" value="1"/>
</dbReference>
<dbReference type="InterPro" id="IPR006084">
    <property type="entry name" value="XPG/Rad2"/>
</dbReference>
<feature type="compositionally biased region" description="Acidic residues" evidence="3">
    <location>
        <begin position="845"/>
        <end position="854"/>
    </location>
</feature>
<dbReference type="SMART" id="SM00484">
    <property type="entry name" value="XPGI"/>
    <property type="match status" value="1"/>
</dbReference>
<dbReference type="PRINTS" id="PR00853">
    <property type="entry name" value="XPGRADSUPER"/>
</dbReference>
<dbReference type="PANTHER" id="PTHR11081">
    <property type="entry name" value="FLAP ENDONUCLEASE FAMILY MEMBER"/>
    <property type="match status" value="1"/>
</dbReference>
<keyword evidence="7" id="KW-1185">Reference proteome</keyword>
<sequence length="854" mass="95501">MGIQGLWELLQPAGVSRSLHNIAVVDGFERNPSGKRAFRLGIDISIWYEHAQFAKGGANPDIRLLFYRLLNLLEHPILPLVVFDGRERPRVKRGSKLGKTGSHKLTKKLKEMLDAFGIEWREAKGEAEAELAFLNREGYIDAILTDDVDAFAFGAKMIIKNASKNLSGNKSNPALDSNEKESETHHWVYDAEAIRNHSEIGLTRGGLILFALLSGGDYDTDGAKGFGRTTARALARCGFGDRLLQAFELMHGQNMGTFLAQWRDEVNSELRTNSRGFLTRTSTTLTLPPYFPNLEVLKYYVNPVASLQSNGGGGRHLRDRGNLSISRLAGFCEEHFDEWASRRQILNRFRNLVWEAAVMQLLRRAALEADEKERLKRGADGNNGIRGPLTPAVEEGVGTHYTLVKRYLDTEPLDPFDRISAAFANRQVDPSQRMIVDPSPIIQKVVGYREHASTDALPQYRVVINPIHMVKLAEAGIKGKYPEPATKKQKKKPDSEPHDLDKHWISASMMRQVHPGLVQEYEKLEAEKKSGKGKQRATTTTDGGEHMLPSSFATPSPPRRPRKRQPQGQDLNENLPKASSTKRVRAVASLPGNRTRPLDTFSLPIRTCGFIFTFPDPDDPDRIILDEGSDAEYGPSDAGIYVSHDALPYVPYEPLPPPVPPPNPPANTRKESATQRKRRTASQAARAAEFSDVDIPEERREPTAFEQEIDSILGFGSPVPKKKRAPRKRARPVASEDPGSRDVQQSTKRRKPSTTAHREEIISTLSAPARAVALRQPFPELPPLDNPLDRTVKVKPAWHGEMVELTDDDDDLLFRRHGSFSKKLQPSAPYRMQESSQHSRLSSSFDDDLIEILD</sequence>
<evidence type="ECO:0000256" key="1">
    <source>
        <dbReference type="ARBA" id="ARBA00022722"/>
    </source>
</evidence>
<dbReference type="PANTHER" id="PTHR11081:SF75">
    <property type="entry name" value="ENDONUCLEASE, PUTATIVE (AFU_ORTHOLOGUE AFUA_3G13260)-RELATED"/>
    <property type="match status" value="1"/>
</dbReference>
<dbReference type="GO" id="GO:0006281">
    <property type="term" value="P:DNA repair"/>
    <property type="evidence" value="ECO:0007669"/>
    <property type="project" value="UniProtKB-ARBA"/>
</dbReference>
<dbReference type="AlphaFoldDB" id="A0A8K0UR58"/>
<dbReference type="CDD" id="cd09906">
    <property type="entry name" value="H3TH_YEN1"/>
    <property type="match status" value="1"/>
</dbReference>
<dbReference type="EMBL" id="JAEVFJ010000009">
    <property type="protein sequence ID" value="KAH8102504.1"/>
    <property type="molecule type" value="Genomic_DNA"/>
</dbReference>
<dbReference type="InterPro" id="IPR006086">
    <property type="entry name" value="XPG-I_dom"/>
</dbReference>
<protein>
    <recommendedName>
        <fullName evidence="8">XPG-I domain-containing protein</fullName>
    </recommendedName>
</protein>
<dbReference type="Proteomes" id="UP000813824">
    <property type="component" value="Unassembled WGS sequence"/>
</dbReference>
<feature type="region of interest" description="Disordered" evidence="3">
    <location>
        <begin position="480"/>
        <end position="500"/>
    </location>
</feature>
<feature type="compositionally biased region" description="Low complexity" evidence="3">
    <location>
        <begin position="835"/>
        <end position="844"/>
    </location>
</feature>
<reference evidence="6" key="1">
    <citation type="journal article" date="2021" name="New Phytol.">
        <title>Evolutionary innovations through gain and loss of genes in the ectomycorrhizal Boletales.</title>
        <authorList>
            <person name="Wu G."/>
            <person name="Miyauchi S."/>
            <person name="Morin E."/>
            <person name="Kuo A."/>
            <person name="Drula E."/>
            <person name="Varga T."/>
            <person name="Kohler A."/>
            <person name="Feng B."/>
            <person name="Cao Y."/>
            <person name="Lipzen A."/>
            <person name="Daum C."/>
            <person name="Hundley H."/>
            <person name="Pangilinan J."/>
            <person name="Johnson J."/>
            <person name="Barry K."/>
            <person name="LaButti K."/>
            <person name="Ng V."/>
            <person name="Ahrendt S."/>
            <person name="Min B."/>
            <person name="Choi I.G."/>
            <person name="Park H."/>
            <person name="Plett J.M."/>
            <person name="Magnuson J."/>
            <person name="Spatafora J.W."/>
            <person name="Nagy L.G."/>
            <person name="Henrissat B."/>
            <person name="Grigoriev I.V."/>
            <person name="Yang Z.L."/>
            <person name="Xu J."/>
            <person name="Martin F.M."/>
        </authorList>
    </citation>
    <scope>NUCLEOTIDE SEQUENCE</scope>
    <source>
        <strain evidence="6">KKN 215</strain>
    </source>
</reference>
<evidence type="ECO:0000313" key="6">
    <source>
        <dbReference type="EMBL" id="KAH8102504.1"/>
    </source>
</evidence>
<dbReference type="InterPro" id="IPR029060">
    <property type="entry name" value="PIN-like_dom_sf"/>
</dbReference>
<proteinExistence type="predicted"/>
<evidence type="ECO:0008006" key="8">
    <source>
        <dbReference type="Google" id="ProtNLM"/>
    </source>
</evidence>
<accession>A0A8K0UR58</accession>
<dbReference type="SMART" id="SM00485">
    <property type="entry name" value="XPGN"/>
    <property type="match status" value="1"/>
</dbReference>
<organism evidence="6 7">
    <name type="scientific">Cristinia sonorae</name>
    <dbReference type="NCBI Taxonomy" id="1940300"/>
    <lineage>
        <taxon>Eukaryota</taxon>
        <taxon>Fungi</taxon>
        <taxon>Dikarya</taxon>
        <taxon>Basidiomycota</taxon>
        <taxon>Agaricomycotina</taxon>
        <taxon>Agaricomycetes</taxon>
        <taxon>Agaricomycetidae</taxon>
        <taxon>Agaricales</taxon>
        <taxon>Pleurotineae</taxon>
        <taxon>Stephanosporaceae</taxon>
        <taxon>Cristinia</taxon>
    </lineage>
</organism>
<dbReference type="Pfam" id="PF18380">
    <property type="entry name" value="GEN1_C"/>
    <property type="match status" value="1"/>
</dbReference>
<evidence type="ECO:0000256" key="2">
    <source>
        <dbReference type="ARBA" id="ARBA00022801"/>
    </source>
</evidence>
<dbReference type="InterPro" id="IPR037316">
    <property type="entry name" value="Yen1_H3TH"/>
</dbReference>
<evidence type="ECO:0000256" key="3">
    <source>
        <dbReference type="SAM" id="MobiDB-lite"/>
    </source>
</evidence>
<dbReference type="InterPro" id="IPR036279">
    <property type="entry name" value="5-3_exonuclease_C_sf"/>
</dbReference>
<feature type="domain" description="XPG N-terminal" evidence="5">
    <location>
        <begin position="1"/>
        <end position="111"/>
    </location>
</feature>
<gene>
    <name evidence="6" type="ORF">BXZ70DRAFT_928765</name>
</gene>
<dbReference type="CDD" id="cd09870">
    <property type="entry name" value="PIN_YEN1"/>
    <property type="match status" value="1"/>
</dbReference>
<keyword evidence="2" id="KW-0378">Hydrolase</keyword>
<evidence type="ECO:0000259" key="4">
    <source>
        <dbReference type="SMART" id="SM00484"/>
    </source>
</evidence>
<dbReference type="Pfam" id="PF00752">
    <property type="entry name" value="XPG_N"/>
    <property type="match status" value="1"/>
</dbReference>
<dbReference type="Pfam" id="PF00867">
    <property type="entry name" value="XPG_I"/>
    <property type="match status" value="1"/>
</dbReference>
<name>A0A8K0UR58_9AGAR</name>
<evidence type="ECO:0000259" key="5">
    <source>
        <dbReference type="SMART" id="SM00485"/>
    </source>
</evidence>
<comment type="caution">
    <text evidence="6">The sequence shown here is derived from an EMBL/GenBank/DDBJ whole genome shotgun (WGS) entry which is preliminary data.</text>
</comment>
<evidence type="ECO:0000313" key="7">
    <source>
        <dbReference type="Proteomes" id="UP000813824"/>
    </source>
</evidence>
<dbReference type="OrthoDB" id="2959108at2759"/>